<dbReference type="HOGENOM" id="CLU_087838_0_0_9"/>
<evidence type="ECO:0000313" key="2">
    <source>
        <dbReference type="Proteomes" id="UP000013085"/>
    </source>
</evidence>
<evidence type="ECO:0008006" key="3">
    <source>
        <dbReference type="Google" id="ProtNLM"/>
    </source>
</evidence>
<organism evidence="1 2">
    <name type="scientific">[Clostridium] clostridioforme 90A8</name>
    <dbReference type="NCBI Taxonomy" id="999408"/>
    <lineage>
        <taxon>Bacteria</taxon>
        <taxon>Bacillati</taxon>
        <taxon>Bacillota</taxon>
        <taxon>Clostridia</taxon>
        <taxon>Lachnospirales</taxon>
        <taxon>Lachnospiraceae</taxon>
        <taxon>Enterocloster</taxon>
    </lineage>
</organism>
<accession>A0A0E2HD43</accession>
<dbReference type="EMBL" id="AGYR01000014">
    <property type="protein sequence ID" value="ENZ17569.1"/>
    <property type="molecule type" value="Genomic_DNA"/>
</dbReference>
<sequence>MKNIDKKQLKIISMEFRTIANRLITCNHQTGMALLKKFMAYIDENEIISEYIKQYVNPDDFEPVERGTCFSSMGDTKQEEISYTYQYLKYAVENYHSFYHDIAFRYAREANDAVKEFCNRIVLPFVNYIEGYLTEIGIQMGYDEDKKFMINVNGGVAQVNVANDNATVHGTQSNGIDVSQLENIISDIMKYIPTDITQEEQEQISDSVEVIRAEVQSASPRKGFIKTALKGLQAINGTAQFGSAIATLVQFLGTVL</sequence>
<dbReference type="Proteomes" id="UP000013085">
    <property type="component" value="Unassembled WGS sequence"/>
</dbReference>
<dbReference type="AlphaFoldDB" id="A0A0E2HD43"/>
<comment type="caution">
    <text evidence="1">The sequence shown here is derived from an EMBL/GenBank/DDBJ whole genome shotgun (WGS) entry which is preliminary data.</text>
</comment>
<reference evidence="1 2" key="1">
    <citation type="submission" date="2013-01" db="EMBL/GenBank/DDBJ databases">
        <title>The Genome Sequence of Clostridium clostridioforme 90A8.</title>
        <authorList>
            <consortium name="The Broad Institute Genome Sequencing Platform"/>
            <person name="Earl A."/>
            <person name="Ward D."/>
            <person name="Feldgarden M."/>
            <person name="Gevers D."/>
            <person name="Courvalin P."/>
            <person name="Lambert T."/>
            <person name="Walker B."/>
            <person name="Young S.K."/>
            <person name="Zeng Q."/>
            <person name="Gargeya S."/>
            <person name="Fitzgerald M."/>
            <person name="Haas B."/>
            <person name="Abouelleil A."/>
            <person name="Alvarado L."/>
            <person name="Arachchi H.M."/>
            <person name="Berlin A.M."/>
            <person name="Chapman S.B."/>
            <person name="Dewar J."/>
            <person name="Goldberg J."/>
            <person name="Griggs A."/>
            <person name="Gujja S."/>
            <person name="Hansen M."/>
            <person name="Howarth C."/>
            <person name="Imamovic A."/>
            <person name="Larimer J."/>
            <person name="McCowan C."/>
            <person name="Murphy C."/>
            <person name="Neiman D."/>
            <person name="Pearson M."/>
            <person name="Priest M."/>
            <person name="Roberts A."/>
            <person name="Saif S."/>
            <person name="Shea T."/>
            <person name="Sisk P."/>
            <person name="Sykes S."/>
            <person name="Wortman J."/>
            <person name="Nusbaum C."/>
            <person name="Birren B."/>
        </authorList>
    </citation>
    <scope>NUCLEOTIDE SEQUENCE [LARGE SCALE GENOMIC DNA]</scope>
    <source>
        <strain evidence="1 2">90A8</strain>
    </source>
</reference>
<evidence type="ECO:0000313" key="1">
    <source>
        <dbReference type="EMBL" id="ENZ17569.1"/>
    </source>
</evidence>
<protein>
    <recommendedName>
        <fullName evidence="3">AbiTii domain-containing protein</fullName>
    </recommendedName>
</protein>
<gene>
    <name evidence="1" type="ORF">HMPREF1090_01873</name>
</gene>
<dbReference type="PATRIC" id="fig|999408.3.peg.2016"/>
<name>A0A0E2HD43_9FIRM</name>
<dbReference type="RefSeq" id="WP_002583794.1">
    <property type="nucleotide sequence ID" value="NZ_KB851018.1"/>
</dbReference>
<proteinExistence type="predicted"/>